<evidence type="ECO:0000313" key="1">
    <source>
        <dbReference type="EMBL" id="CAB0010109.1"/>
    </source>
</evidence>
<name>A0A6H5H988_9HEMI</name>
<organism evidence="1 2">
    <name type="scientific">Nesidiocoris tenuis</name>
    <dbReference type="NCBI Taxonomy" id="355587"/>
    <lineage>
        <taxon>Eukaryota</taxon>
        <taxon>Metazoa</taxon>
        <taxon>Ecdysozoa</taxon>
        <taxon>Arthropoda</taxon>
        <taxon>Hexapoda</taxon>
        <taxon>Insecta</taxon>
        <taxon>Pterygota</taxon>
        <taxon>Neoptera</taxon>
        <taxon>Paraneoptera</taxon>
        <taxon>Hemiptera</taxon>
        <taxon>Heteroptera</taxon>
        <taxon>Panheteroptera</taxon>
        <taxon>Cimicomorpha</taxon>
        <taxon>Miridae</taxon>
        <taxon>Dicyphina</taxon>
        <taxon>Nesidiocoris</taxon>
    </lineage>
</organism>
<reference evidence="1 2" key="1">
    <citation type="submission" date="2020-02" db="EMBL/GenBank/DDBJ databases">
        <authorList>
            <person name="Ferguson B K."/>
        </authorList>
    </citation>
    <scope>NUCLEOTIDE SEQUENCE [LARGE SCALE GENOMIC DNA]</scope>
</reference>
<proteinExistence type="predicted"/>
<sequence>MIYCTPSECATFEPTVNFFFIYQEKAQTLRSQSHRRNLRTIIVSSLTRLAPIVR</sequence>
<feature type="non-terminal residue" evidence="1">
    <location>
        <position position="54"/>
    </location>
</feature>
<keyword evidence="2" id="KW-1185">Reference proteome</keyword>
<gene>
    <name evidence="1" type="ORF">NTEN_LOCUS15166</name>
</gene>
<protein>
    <submittedName>
        <fullName evidence="1">Uncharacterized protein</fullName>
    </submittedName>
</protein>
<dbReference type="AlphaFoldDB" id="A0A6H5H988"/>
<dbReference type="EMBL" id="CADCXU010022782">
    <property type="protein sequence ID" value="CAB0010109.1"/>
    <property type="molecule type" value="Genomic_DNA"/>
</dbReference>
<accession>A0A6H5H988</accession>
<evidence type="ECO:0000313" key="2">
    <source>
        <dbReference type="Proteomes" id="UP000479000"/>
    </source>
</evidence>
<dbReference type="Proteomes" id="UP000479000">
    <property type="component" value="Unassembled WGS sequence"/>
</dbReference>